<dbReference type="InterPro" id="IPR009057">
    <property type="entry name" value="Homeodomain-like_sf"/>
</dbReference>
<dbReference type="GeneID" id="301847149"/>
<evidence type="ECO:0000313" key="5">
    <source>
        <dbReference type="EMBL" id="ROS43456.1"/>
    </source>
</evidence>
<dbReference type="AlphaFoldDB" id="A0A3N2H3I6"/>
<dbReference type="RefSeq" id="WP_167499119.1">
    <property type="nucleotide sequence ID" value="NZ_RKHY01000001.1"/>
</dbReference>
<keyword evidence="1" id="KW-0805">Transcription regulation</keyword>
<organism evidence="5 6">
    <name type="scientific">Amycolatopsis thermoflava</name>
    <dbReference type="NCBI Taxonomy" id="84480"/>
    <lineage>
        <taxon>Bacteria</taxon>
        <taxon>Bacillati</taxon>
        <taxon>Actinomycetota</taxon>
        <taxon>Actinomycetes</taxon>
        <taxon>Pseudonocardiales</taxon>
        <taxon>Pseudonocardiaceae</taxon>
        <taxon>Amycolatopsis</taxon>
        <taxon>Amycolatopsis methanolica group</taxon>
    </lineage>
</organism>
<dbReference type="GO" id="GO:0003700">
    <property type="term" value="F:DNA-binding transcription factor activity"/>
    <property type="evidence" value="ECO:0007669"/>
    <property type="project" value="InterPro"/>
</dbReference>
<feature type="domain" description="HTH araC/xylS-type" evidence="4">
    <location>
        <begin position="217"/>
        <end position="318"/>
    </location>
</feature>
<evidence type="ECO:0000256" key="1">
    <source>
        <dbReference type="ARBA" id="ARBA00023015"/>
    </source>
</evidence>
<dbReference type="Gene3D" id="1.10.10.60">
    <property type="entry name" value="Homeodomain-like"/>
    <property type="match status" value="1"/>
</dbReference>
<dbReference type="Pfam" id="PF12833">
    <property type="entry name" value="HTH_18"/>
    <property type="match status" value="1"/>
</dbReference>
<dbReference type="PROSITE" id="PS01124">
    <property type="entry name" value="HTH_ARAC_FAMILY_2"/>
    <property type="match status" value="1"/>
</dbReference>
<dbReference type="Pfam" id="PF14525">
    <property type="entry name" value="AraC_binding_2"/>
    <property type="match status" value="1"/>
</dbReference>
<dbReference type="Proteomes" id="UP000274843">
    <property type="component" value="Unassembled WGS sequence"/>
</dbReference>
<evidence type="ECO:0000313" key="6">
    <source>
        <dbReference type="Proteomes" id="UP000274843"/>
    </source>
</evidence>
<dbReference type="PANTHER" id="PTHR46796:SF12">
    <property type="entry name" value="HTH-TYPE DNA-BINDING TRANSCRIPTIONAL ACTIVATOR EUTR"/>
    <property type="match status" value="1"/>
</dbReference>
<dbReference type="InterPro" id="IPR018060">
    <property type="entry name" value="HTH_AraC"/>
</dbReference>
<accession>A0A3N2H3I6</accession>
<protein>
    <submittedName>
        <fullName evidence="5">AraC family transcriptional regulator</fullName>
    </submittedName>
</protein>
<dbReference type="SUPFAM" id="SSF46689">
    <property type="entry name" value="Homeodomain-like"/>
    <property type="match status" value="2"/>
</dbReference>
<dbReference type="PANTHER" id="PTHR46796">
    <property type="entry name" value="HTH-TYPE TRANSCRIPTIONAL ACTIVATOR RHAS-RELATED"/>
    <property type="match status" value="1"/>
</dbReference>
<dbReference type="InterPro" id="IPR035418">
    <property type="entry name" value="AraC-bd_2"/>
</dbReference>
<evidence type="ECO:0000256" key="2">
    <source>
        <dbReference type="ARBA" id="ARBA00023125"/>
    </source>
</evidence>
<dbReference type="EMBL" id="RKHY01000001">
    <property type="protein sequence ID" value="ROS43456.1"/>
    <property type="molecule type" value="Genomic_DNA"/>
</dbReference>
<keyword evidence="6" id="KW-1185">Reference proteome</keyword>
<dbReference type="InterPro" id="IPR050204">
    <property type="entry name" value="AraC_XylS_family_regulators"/>
</dbReference>
<evidence type="ECO:0000259" key="4">
    <source>
        <dbReference type="PROSITE" id="PS01124"/>
    </source>
</evidence>
<proteinExistence type="predicted"/>
<evidence type="ECO:0000256" key="3">
    <source>
        <dbReference type="ARBA" id="ARBA00023163"/>
    </source>
</evidence>
<dbReference type="SMART" id="SM00342">
    <property type="entry name" value="HTH_ARAC"/>
    <property type="match status" value="1"/>
</dbReference>
<sequence length="321" mass="35422">MGNGHVTFTTSDPDEARDTLTRLYLPLELLPERGELAMRLDATAHTALTIGLISFGPRIRVRCPPNAHYHVVLPLAGRARYHSGDGPAVVSEPGTATVFAPEAPAELDWAPGTEQLCVMLDGREVERELRQLLGRDVGPRLAFAARMDLSRGPARTWVEALMLLTRAARQESELLSHPLAARRLEQIVFDALLTGQPHNYSDQLTTGAASPGRSAVRCAVDLVQAYPDREWTTGRLAAAVSVSARALTNGFRAETGMTPMAYLQNVRLDRAHQDLLDTDSSRTTVTHVAGRWGFTHLGRFAAAYRARYEEPPSRTLRRRTW</sequence>
<reference evidence="5 6" key="1">
    <citation type="submission" date="2018-11" db="EMBL/GenBank/DDBJ databases">
        <title>Sequencing the genomes of 1000 actinobacteria strains.</title>
        <authorList>
            <person name="Klenk H.-P."/>
        </authorList>
    </citation>
    <scope>NUCLEOTIDE SEQUENCE [LARGE SCALE GENOMIC DNA]</scope>
    <source>
        <strain evidence="5 6">DSM 44348</strain>
    </source>
</reference>
<keyword evidence="3" id="KW-0804">Transcription</keyword>
<comment type="caution">
    <text evidence="5">The sequence shown here is derived from an EMBL/GenBank/DDBJ whole genome shotgun (WGS) entry which is preliminary data.</text>
</comment>
<gene>
    <name evidence="5" type="ORF">EDD35_5870</name>
</gene>
<dbReference type="GO" id="GO:0043565">
    <property type="term" value="F:sequence-specific DNA binding"/>
    <property type="evidence" value="ECO:0007669"/>
    <property type="project" value="InterPro"/>
</dbReference>
<name>A0A3N2H3I6_9PSEU</name>
<keyword evidence="2" id="KW-0238">DNA-binding</keyword>